<protein>
    <recommendedName>
        <fullName evidence="4">DUF3617 family protein</fullName>
    </recommendedName>
</protein>
<dbReference type="EMBL" id="FNIV01000005">
    <property type="protein sequence ID" value="SDO27153.1"/>
    <property type="molecule type" value="Genomic_DNA"/>
</dbReference>
<organism evidence="2 3">
    <name type="scientific">Halomonas shengliensis</name>
    <dbReference type="NCBI Taxonomy" id="419597"/>
    <lineage>
        <taxon>Bacteria</taxon>
        <taxon>Pseudomonadati</taxon>
        <taxon>Pseudomonadota</taxon>
        <taxon>Gammaproteobacteria</taxon>
        <taxon>Oceanospirillales</taxon>
        <taxon>Halomonadaceae</taxon>
        <taxon>Halomonas</taxon>
    </lineage>
</organism>
<evidence type="ECO:0000256" key="1">
    <source>
        <dbReference type="SAM" id="SignalP"/>
    </source>
</evidence>
<keyword evidence="1" id="KW-0732">Signal</keyword>
<evidence type="ECO:0000313" key="3">
    <source>
        <dbReference type="Proteomes" id="UP000199075"/>
    </source>
</evidence>
<reference evidence="3" key="1">
    <citation type="submission" date="2016-10" db="EMBL/GenBank/DDBJ databases">
        <authorList>
            <person name="Varghese N."/>
            <person name="Submissions S."/>
        </authorList>
    </citation>
    <scope>NUCLEOTIDE SEQUENCE [LARGE SCALE GENOMIC DNA]</scope>
    <source>
        <strain evidence="3">CGMCC 1.6444</strain>
    </source>
</reference>
<sequence length="147" mass="15758">MSLRTTSFPAIAAVLLLALPLAAQAETPNIVPGEWEFTSTTSVAGDLPIPDQTETTRECIAQGDLDDPDFQMIEAEEGCELLEHSVSVDGMDYRMMCAAEGGQADIVGHMDFLGETTEGEVTVTVQSPQMGEMVMNTEVTGRRIGDC</sequence>
<evidence type="ECO:0008006" key="4">
    <source>
        <dbReference type="Google" id="ProtNLM"/>
    </source>
</evidence>
<dbReference type="RefSeq" id="WP_089678273.1">
    <property type="nucleotide sequence ID" value="NZ_FNIV01000005.1"/>
</dbReference>
<proteinExistence type="predicted"/>
<gene>
    <name evidence="2" type="ORF">SAMN04487957_1054</name>
</gene>
<keyword evidence="3" id="KW-1185">Reference proteome</keyword>
<dbReference type="STRING" id="419597.SAMN04487957_1054"/>
<name>A0A1H0I6Z9_9GAMM</name>
<dbReference type="AlphaFoldDB" id="A0A1H0I6Z9"/>
<dbReference type="Pfam" id="PF12276">
    <property type="entry name" value="DUF3617"/>
    <property type="match status" value="1"/>
</dbReference>
<dbReference type="Proteomes" id="UP000199075">
    <property type="component" value="Unassembled WGS sequence"/>
</dbReference>
<accession>A0A1H0I6Z9</accession>
<evidence type="ECO:0000313" key="2">
    <source>
        <dbReference type="EMBL" id="SDO27153.1"/>
    </source>
</evidence>
<dbReference type="InterPro" id="IPR022061">
    <property type="entry name" value="DUF3617"/>
</dbReference>
<feature type="signal peptide" evidence="1">
    <location>
        <begin position="1"/>
        <end position="25"/>
    </location>
</feature>
<dbReference type="OrthoDB" id="8235498at2"/>
<feature type="chain" id="PRO_5011684501" description="DUF3617 family protein" evidence="1">
    <location>
        <begin position="26"/>
        <end position="147"/>
    </location>
</feature>